<dbReference type="Proteomes" id="UP000198531">
    <property type="component" value="Unassembled WGS sequence"/>
</dbReference>
<keyword evidence="2" id="KW-1185">Reference proteome</keyword>
<proteinExistence type="predicted"/>
<accession>A0A1I6GB34</accession>
<reference evidence="2" key="1">
    <citation type="submission" date="2016-10" db="EMBL/GenBank/DDBJ databases">
        <authorList>
            <person name="Varghese N."/>
            <person name="Submissions S."/>
        </authorList>
    </citation>
    <scope>NUCLEOTIDE SEQUENCE [LARGE SCALE GENOMIC DNA]</scope>
    <source>
        <strain evidence="2">CGMCC 1.7736</strain>
    </source>
</reference>
<organism evidence="1 2">
    <name type="scientific">Halogeometricum rufum</name>
    <dbReference type="NCBI Taxonomy" id="553469"/>
    <lineage>
        <taxon>Archaea</taxon>
        <taxon>Methanobacteriati</taxon>
        <taxon>Methanobacteriota</taxon>
        <taxon>Stenosarchaea group</taxon>
        <taxon>Halobacteria</taxon>
        <taxon>Halobacteriales</taxon>
        <taxon>Haloferacaceae</taxon>
        <taxon>Halogeometricum</taxon>
    </lineage>
</organism>
<dbReference type="EMBL" id="FOYT01000001">
    <property type="protein sequence ID" value="SFR39375.1"/>
    <property type="molecule type" value="Genomic_DNA"/>
</dbReference>
<sequence>MRLEERPMFDHDTDETVSRRSVLRTIGGIAAGTTMLTTAGRGSAETEEGLRMEVRERTAEYLAVEVSFPSDTFSGDEEFPDDTFGEEAFPDGVFLGHADQFVVREGGEWVSLPEETDRLARPAHAERINERGEWPKRYAMYFTAASVDEFPEADGEHRLGLGAFAERTIPGTEWDTAVCPGHRDY</sequence>
<gene>
    <name evidence="1" type="ORF">SAMN04487947_0853</name>
</gene>
<evidence type="ECO:0000313" key="2">
    <source>
        <dbReference type="Proteomes" id="UP000198531"/>
    </source>
</evidence>
<name>A0A1I6GB34_9EURY</name>
<dbReference type="AlphaFoldDB" id="A0A1I6GB34"/>
<protein>
    <submittedName>
        <fullName evidence="1">Uncharacterized protein</fullName>
    </submittedName>
</protein>
<evidence type="ECO:0000313" key="1">
    <source>
        <dbReference type="EMBL" id="SFR39375.1"/>
    </source>
</evidence>